<keyword evidence="1 3" id="KW-0479">Metal-binding</keyword>
<evidence type="ECO:0000256" key="1">
    <source>
        <dbReference type="ARBA" id="ARBA00022771"/>
    </source>
</evidence>
<protein>
    <recommendedName>
        <fullName evidence="5">RING-type domain-containing protein</fullName>
    </recommendedName>
</protein>
<evidence type="ECO:0000313" key="6">
    <source>
        <dbReference type="EMBL" id="CAL8134015.1"/>
    </source>
</evidence>
<name>A0ABP1RRX5_9HEXA</name>
<feature type="compositionally biased region" description="Polar residues" evidence="4">
    <location>
        <begin position="143"/>
        <end position="157"/>
    </location>
</feature>
<organism evidence="6 7">
    <name type="scientific">Orchesella dallaii</name>
    <dbReference type="NCBI Taxonomy" id="48710"/>
    <lineage>
        <taxon>Eukaryota</taxon>
        <taxon>Metazoa</taxon>
        <taxon>Ecdysozoa</taxon>
        <taxon>Arthropoda</taxon>
        <taxon>Hexapoda</taxon>
        <taxon>Collembola</taxon>
        <taxon>Entomobryomorpha</taxon>
        <taxon>Entomobryoidea</taxon>
        <taxon>Orchesellidae</taxon>
        <taxon>Orchesellinae</taxon>
        <taxon>Orchesella</taxon>
    </lineage>
</organism>
<evidence type="ECO:0000259" key="5">
    <source>
        <dbReference type="PROSITE" id="PS50089"/>
    </source>
</evidence>
<evidence type="ECO:0000256" key="2">
    <source>
        <dbReference type="ARBA" id="ARBA00022833"/>
    </source>
</evidence>
<comment type="caution">
    <text evidence="6">The sequence shown here is derived from an EMBL/GenBank/DDBJ whole genome shotgun (WGS) entry which is preliminary data.</text>
</comment>
<feature type="region of interest" description="Disordered" evidence="4">
    <location>
        <begin position="205"/>
        <end position="234"/>
    </location>
</feature>
<accession>A0ABP1RRX5</accession>
<evidence type="ECO:0000313" key="7">
    <source>
        <dbReference type="Proteomes" id="UP001642540"/>
    </source>
</evidence>
<dbReference type="Proteomes" id="UP001642540">
    <property type="component" value="Unassembled WGS sequence"/>
</dbReference>
<dbReference type="PROSITE" id="PS50089">
    <property type="entry name" value="ZF_RING_2"/>
    <property type="match status" value="1"/>
</dbReference>
<keyword evidence="1 3" id="KW-0863">Zinc-finger</keyword>
<proteinExistence type="predicted"/>
<sequence length="329" mass="36801">MKRVKREPSPGGTFPPFGNCPVCGTKYNGSLWHVEVYDVCGHRKCHDCALSQTRICEECEKEKEDKPYYWHPDDYPDYLKVTFGDVKRGEEAWMERVRSENPIFRTFKTIPPFIFNAATLYPLPEAPDAEEDSDGEPKESGEESTPSAPVVNGNGNDDGQVAGPSRNMYTSTANILSTSSSQLATDPEPEERFISIVDLRMITEEDDDDVSPSSASPLVASTSSSRPPSRPLSYNPKPIKGCYVSVRRLEDELRIVGGSIARNNYQNQIEVVTIEEDAEELQIVPINDRQSTSRDSDNDSDVVVLPLVTRSPARQEYLMSRRGEKRGNL</sequence>
<evidence type="ECO:0000256" key="3">
    <source>
        <dbReference type="PROSITE-ProRule" id="PRU00175"/>
    </source>
</evidence>
<feature type="region of interest" description="Disordered" evidence="4">
    <location>
        <begin position="124"/>
        <end position="167"/>
    </location>
</feature>
<reference evidence="6 7" key="1">
    <citation type="submission" date="2024-08" db="EMBL/GenBank/DDBJ databases">
        <authorList>
            <person name="Cucini C."/>
            <person name="Frati F."/>
        </authorList>
    </citation>
    <scope>NUCLEOTIDE SEQUENCE [LARGE SCALE GENOMIC DNA]</scope>
</reference>
<keyword evidence="2" id="KW-0862">Zinc</keyword>
<dbReference type="InterPro" id="IPR001841">
    <property type="entry name" value="Znf_RING"/>
</dbReference>
<keyword evidence="7" id="KW-1185">Reference proteome</keyword>
<evidence type="ECO:0000256" key="4">
    <source>
        <dbReference type="SAM" id="MobiDB-lite"/>
    </source>
</evidence>
<feature type="compositionally biased region" description="Low complexity" evidence="4">
    <location>
        <begin position="211"/>
        <end position="233"/>
    </location>
</feature>
<gene>
    <name evidence="6" type="ORF">ODALV1_LOCUS25323</name>
</gene>
<dbReference type="EMBL" id="CAXLJM020000103">
    <property type="protein sequence ID" value="CAL8134015.1"/>
    <property type="molecule type" value="Genomic_DNA"/>
</dbReference>
<feature type="domain" description="RING-type" evidence="5">
    <location>
        <begin position="20"/>
        <end position="60"/>
    </location>
</feature>